<dbReference type="InterPro" id="IPR003715">
    <property type="entry name" value="Poly_export_N"/>
</dbReference>
<dbReference type="PANTHER" id="PTHR33619:SF3">
    <property type="entry name" value="POLYSACCHARIDE EXPORT PROTEIN GFCE-RELATED"/>
    <property type="match status" value="1"/>
</dbReference>
<evidence type="ECO:0000259" key="4">
    <source>
        <dbReference type="Pfam" id="PF10531"/>
    </source>
</evidence>
<keyword evidence="1 2" id="KW-0732">Signal</keyword>
<sequence>MGQKFRTLVAAAMALLLAACTGAERIAPLANKPEEAYRLDSGDTIRLIVLESQPMSGEYTVSDAGTVSLPLVGPIPARGQTVPDLERAIFARLQKDYFEKPNVSVEVKSFRPFFILGSVARPGQYPYQPGMTVLTAVAVAGGFTVRARTDEVSIVRTVDGKSEEGVAQRSTQVRPGDVIYVFDRVF</sequence>
<evidence type="ECO:0000256" key="1">
    <source>
        <dbReference type="ARBA" id="ARBA00022729"/>
    </source>
</evidence>
<dbReference type="AlphaFoldDB" id="A0A858R4B7"/>
<feature type="domain" description="Soluble ligand binding" evidence="4">
    <location>
        <begin position="113"/>
        <end position="162"/>
    </location>
</feature>
<dbReference type="InterPro" id="IPR049712">
    <property type="entry name" value="Poly_export"/>
</dbReference>
<dbReference type="Gene3D" id="3.30.1950.10">
    <property type="entry name" value="wza like domain"/>
    <property type="match status" value="1"/>
</dbReference>
<name>A0A858R4B7_9PROT</name>
<dbReference type="Pfam" id="PF02563">
    <property type="entry name" value="Poly_export"/>
    <property type="match status" value="1"/>
</dbReference>
<reference evidence="5" key="1">
    <citation type="submission" date="2020-04" db="EMBL/GenBank/DDBJ databases">
        <title>A desert anoxygenic phototrophic bacterium fixes CO2 using RubisCO under aerobic conditions.</title>
        <authorList>
            <person name="Tang K."/>
        </authorList>
    </citation>
    <scope>NUCLEOTIDE SEQUENCE [LARGE SCALE GENOMIC DNA]</scope>
    <source>
        <strain evidence="5">MIMtkB3</strain>
    </source>
</reference>
<evidence type="ECO:0000313" key="5">
    <source>
        <dbReference type="EMBL" id="QJE72227.1"/>
    </source>
</evidence>
<dbReference type="KEGG" id="acru:HHL28_03140"/>
<proteinExistence type="predicted"/>
<dbReference type="PROSITE" id="PS51257">
    <property type="entry name" value="PROKAR_LIPOPROTEIN"/>
    <property type="match status" value="1"/>
</dbReference>
<evidence type="ECO:0000256" key="2">
    <source>
        <dbReference type="SAM" id="SignalP"/>
    </source>
</evidence>
<feature type="signal peptide" evidence="2">
    <location>
        <begin position="1"/>
        <end position="23"/>
    </location>
</feature>
<evidence type="ECO:0000313" key="6">
    <source>
        <dbReference type="Proteomes" id="UP000501891"/>
    </source>
</evidence>
<dbReference type="Gene3D" id="3.10.560.10">
    <property type="entry name" value="Outer membrane lipoprotein wza domain like"/>
    <property type="match status" value="1"/>
</dbReference>
<dbReference type="Pfam" id="PF10531">
    <property type="entry name" value="SLBB"/>
    <property type="match status" value="1"/>
</dbReference>
<dbReference type="EMBL" id="CP051775">
    <property type="protein sequence ID" value="QJE72227.1"/>
    <property type="molecule type" value="Genomic_DNA"/>
</dbReference>
<keyword evidence="6" id="KW-1185">Reference proteome</keyword>
<protein>
    <submittedName>
        <fullName evidence="5">Polysaccharide export protein</fullName>
    </submittedName>
</protein>
<feature type="chain" id="PRO_5032762107" evidence="2">
    <location>
        <begin position="24"/>
        <end position="186"/>
    </location>
</feature>
<evidence type="ECO:0000259" key="3">
    <source>
        <dbReference type="Pfam" id="PF02563"/>
    </source>
</evidence>
<dbReference type="GO" id="GO:0015159">
    <property type="term" value="F:polysaccharide transmembrane transporter activity"/>
    <property type="evidence" value="ECO:0007669"/>
    <property type="project" value="InterPro"/>
</dbReference>
<gene>
    <name evidence="5" type="ORF">HHL28_03140</name>
</gene>
<organism evidence="5 6">
    <name type="scientific">Aerophototrophica crusticola</name>
    <dbReference type="NCBI Taxonomy" id="1709002"/>
    <lineage>
        <taxon>Bacteria</taxon>
        <taxon>Pseudomonadati</taxon>
        <taxon>Pseudomonadota</taxon>
        <taxon>Alphaproteobacteria</taxon>
        <taxon>Rhodospirillales</taxon>
        <taxon>Rhodospirillaceae</taxon>
        <taxon>Aerophototrophica</taxon>
    </lineage>
</organism>
<dbReference type="PANTHER" id="PTHR33619">
    <property type="entry name" value="POLYSACCHARIDE EXPORT PROTEIN GFCE-RELATED"/>
    <property type="match status" value="1"/>
</dbReference>
<dbReference type="InterPro" id="IPR019554">
    <property type="entry name" value="Soluble_ligand-bd"/>
</dbReference>
<dbReference type="Proteomes" id="UP000501891">
    <property type="component" value="Chromosome"/>
</dbReference>
<accession>A0A858R4B7</accession>
<feature type="domain" description="Polysaccharide export protein N-terminal" evidence="3">
    <location>
        <begin position="33"/>
        <end position="108"/>
    </location>
</feature>